<sequence length="45" mass="5114">MEAVKCYPFSTGTSMLSKCQLSTGKKRLLHGQMCLWEKYASTKIK</sequence>
<dbReference type="EMBL" id="GBXM01083385">
    <property type="protein sequence ID" value="JAH25192.1"/>
    <property type="molecule type" value="Transcribed_RNA"/>
</dbReference>
<accession>A0A0E9R8S1</accession>
<reference evidence="1" key="2">
    <citation type="journal article" date="2015" name="Fish Shellfish Immunol.">
        <title>Early steps in the European eel (Anguilla anguilla)-Vibrio vulnificus interaction in the gills: Role of the RtxA13 toxin.</title>
        <authorList>
            <person name="Callol A."/>
            <person name="Pajuelo D."/>
            <person name="Ebbesson L."/>
            <person name="Teles M."/>
            <person name="MacKenzie S."/>
            <person name="Amaro C."/>
        </authorList>
    </citation>
    <scope>NUCLEOTIDE SEQUENCE</scope>
</reference>
<protein>
    <submittedName>
        <fullName evidence="1">Uncharacterized protein</fullName>
    </submittedName>
</protein>
<proteinExistence type="predicted"/>
<dbReference type="AlphaFoldDB" id="A0A0E9R8S1"/>
<organism evidence="1">
    <name type="scientific">Anguilla anguilla</name>
    <name type="common">European freshwater eel</name>
    <name type="synonym">Muraena anguilla</name>
    <dbReference type="NCBI Taxonomy" id="7936"/>
    <lineage>
        <taxon>Eukaryota</taxon>
        <taxon>Metazoa</taxon>
        <taxon>Chordata</taxon>
        <taxon>Craniata</taxon>
        <taxon>Vertebrata</taxon>
        <taxon>Euteleostomi</taxon>
        <taxon>Actinopterygii</taxon>
        <taxon>Neopterygii</taxon>
        <taxon>Teleostei</taxon>
        <taxon>Anguilliformes</taxon>
        <taxon>Anguillidae</taxon>
        <taxon>Anguilla</taxon>
    </lineage>
</organism>
<evidence type="ECO:0000313" key="1">
    <source>
        <dbReference type="EMBL" id="JAH25192.1"/>
    </source>
</evidence>
<name>A0A0E9R8S1_ANGAN</name>
<reference evidence="1" key="1">
    <citation type="submission" date="2014-11" db="EMBL/GenBank/DDBJ databases">
        <authorList>
            <person name="Amaro Gonzalez C."/>
        </authorList>
    </citation>
    <scope>NUCLEOTIDE SEQUENCE</scope>
</reference>